<dbReference type="VEuPathDB" id="FungiDB:H257_02457"/>
<reference evidence="4 5" key="1">
    <citation type="submission" date="2019-06" db="EMBL/GenBank/DDBJ databases">
        <title>Genomics analysis of Aphanomyces spp. identifies a new class of oomycete effector associated with host adaptation.</title>
        <authorList>
            <person name="Gaulin E."/>
        </authorList>
    </citation>
    <scope>NUCLEOTIDE SEQUENCE [LARGE SCALE GENOMIC DNA]</scope>
    <source>
        <strain evidence="4 5">E</strain>
    </source>
</reference>
<feature type="region of interest" description="Disordered" evidence="2">
    <location>
        <begin position="147"/>
        <end position="222"/>
    </location>
</feature>
<dbReference type="GO" id="GO:0005524">
    <property type="term" value="F:ATP binding"/>
    <property type="evidence" value="ECO:0007669"/>
    <property type="project" value="InterPro"/>
</dbReference>
<dbReference type="InterPro" id="IPR003959">
    <property type="entry name" value="ATPase_AAA_core"/>
</dbReference>
<feature type="compositionally biased region" description="Basic and acidic residues" evidence="2">
    <location>
        <begin position="234"/>
        <end position="244"/>
    </location>
</feature>
<protein>
    <recommendedName>
        <fullName evidence="3">ATPase AAA-type core domain-containing protein</fullName>
    </recommendedName>
</protein>
<dbReference type="Proteomes" id="UP000469452">
    <property type="component" value="Unassembled WGS sequence"/>
</dbReference>
<feature type="region of interest" description="Disordered" evidence="2">
    <location>
        <begin position="234"/>
        <end position="315"/>
    </location>
</feature>
<evidence type="ECO:0000259" key="3">
    <source>
        <dbReference type="Pfam" id="PF00004"/>
    </source>
</evidence>
<dbReference type="AlphaFoldDB" id="A0A6A5AFP8"/>
<evidence type="ECO:0000313" key="5">
    <source>
        <dbReference type="Proteomes" id="UP000469452"/>
    </source>
</evidence>
<dbReference type="PANTHER" id="PTHR23074:SF17">
    <property type="entry name" value="FIDGETIN-LIKE PROTEIN 1"/>
    <property type="match status" value="1"/>
</dbReference>
<dbReference type="EMBL" id="VJMI01011831">
    <property type="protein sequence ID" value="KAF0751716.1"/>
    <property type="molecule type" value="Genomic_DNA"/>
</dbReference>
<sequence length="448" mass="49109">MAAALHWEEYAKLRIPLSKRLKEHATDDKSLAELETLAENVLDRMDAIPRDHLDNPECYDDLRMMHREELGSIRAERRRSGCPSPLTQPMNFTFDFAQITWNSCNEANAVTIDDVKTACPELFVSCLDHGEDNTTTHPAGSTNDCVVGSSASIAQPSPPSAAPRPSMRAFLPKKYDLPNPSVAKHDLPSHDMDDAADDSDRFHSMKQPSRGRPQQQQRNANPFQTAGEKLEIDKKSGQHKDSHRGAAVGKAQPNRSHSYHPINPNVLLQKKQNSPPRIHKPFNPPDGSSAGRKPHDSEPPPAADDPADDVDPRLKSCDPELISKIEMEIVDAGDPVSFDDIAGLSFAKKCVNELVIWPMARPDIFTGLRSLPKGLLLFGPPGTGKTLIGKAIATQSGATFFSISASSLTSKWIGEGEKLVRTLFAVAAVKQVQITPIGQFDPVFILDM</sequence>
<evidence type="ECO:0000256" key="1">
    <source>
        <dbReference type="ARBA" id="ARBA00006914"/>
    </source>
</evidence>
<dbReference type="Pfam" id="PF00004">
    <property type="entry name" value="AAA"/>
    <property type="match status" value="1"/>
</dbReference>
<evidence type="ECO:0000256" key="2">
    <source>
        <dbReference type="SAM" id="MobiDB-lite"/>
    </source>
</evidence>
<evidence type="ECO:0000313" key="4">
    <source>
        <dbReference type="EMBL" id="KAF0751716.1"/>
    </source>
</evidence>
<comment type="similarity">
    <text evidence="1">Belongs to the AAA ATPase family.</text>
</comment>
<feature type="compositionally biased region" description="Basic and acidic residues" evidence="2">
    <location>
        <begin position="183"/>
        <end position="203"/>
    </location>
</feature>
<dbReference type="InterPro" id="IPR027417">
    <property type="entry name" value="P-loop_NTPase"/>
</dbReference>
<feature type="domain" description="ATPase AAA-type core" evidence="3">
    <location>
        <begin position="375"/>
        <end position="431"/>
    </location>
</feature>
<dbReference type="PANTHER" id="PTHR23074">
    <property type="entry name" value="AAA DOMAIN-CONTAINING"/>
    <property type="match status" value="1"/>
</dbReference>
<accession>A0A6A5AFP8</accession>
<gene>
    <name evidence="4" type="ORF">AaE_006282</name>
</gene>
<comment type="caution">
    <text evidence="4">The sequence shown here is derived from an EMBL/GenBank/DDBJ whole genome shotgun (WGS) entry which is preliminary data.</text>
</comment>
<organism evidence="4 5">
    <name type="scientific">Aphanomyces astaci</name>
    <name type="common">Crayfish plague agent</name>
    <dbReference type="NCBI Taxonomy" id="112090"/>
    <lineage>
        <taxon>Eukaryota</taxon>
        <taxon>Sar</taxon>
        <taxon>Stramenopiles</taxon>
        <taxon>Oomycota</taxon>
        <taxon>Saprolegniomycetes</taxon>
        <taxon>Saprolegniales</taxon>
        <taxon>Verrucalvaceae</taxon>
        <taxon>Aphanomyces</taxon>
    </lineage>
</organism>
<dbReference type="GO" id="GO:0016887">
    <property type="term" value="F:ATP hydrolysis activity"/>
    <property type="evidence" value="ECO:0007669"/>
    <property type="project" value="InterPro"/>
</dbReference>
<feature type="compositionally biased region" description="Low complexity" evidence="2">
    <location>
        <begin position="207"/>
        <end position="218"/>
    </location>
</feature>
<dbReference type="SUPFAM" id="SSF52540">
    <property type="entry name" value="P-loop containing nucleoside triphosphate hydrolases"/>
    <property type="match status" value="1"/>
</dbReference>
<dbReference type="InterPro" id="IPR050304">
    <property type="entry name" value="MT-severing_AAA_ATPase"/>
</dbReference>
<name>A0A6A5AFP8_APHAT</name>
<proteinExistence type="inferred from homology"/>
<dbReference type="Gene3D" id="3.40.50.300">
    <property type="entry name" value="P-loop containing nucleotide triphosphate hydrolases"/>
    <property type="match status" value="1"/>
</dbReference>